<name>A0A450V3M0_9GAMM</name>
<evidence type="ECO:0000313" key="1">
    <source>
        <dbReference type="EMBL" id="VFJ99368.1"/>
    </source>
</evidence>
<dbReference type="AlphaFoldDB" id="A0A450V3M0"/>
<protein>
    <submittedName>
        <fullName evidence="1">Uncharacterized protein</fullName>
    </submittedName>
</protein>
<proteinExistence type="predicted"/>
<reference evidence="1" key="1">
    <citation type="submission" date="2019-02" db="EMBL/GenBank/DDBJ databases">
        <authorList>
            <person name="Gruber-Vodicka R. H."/>
            <person name="Seah K. B. B."/>
        </authorList>
    </citation>
    <scope>NUCLEOTIDE SEQUENCE</scope>
    <source>
        <strain evidence="1">BECK_M6</strain>
    </source>
</reference>
<sequence>MDTHSIEYKFNALPGDSRKEVLDFIDSPMTKKLRDHLGSVRFYLGGRVTRFEGRIRFR</sequence>
<dbReference type="EMBL" id="CAADFH010000097">
    <property type="protein sequence ID" value="VFJ99368.1"/>
    <property type="molecule type" value="Genomic_DNA"/>
</dbReference>
<accession>A0A450V3M0</accession>
<gene>
    <name evidence="1" type="ORF">BECKLFY1418A_GA0070994_109721</name>
</gene>
<organism evidence="1">
    <name type="scientific">Candidatus Kentrum sp. LFY</name>
    <dbReference type="NCBI Taxonomy" id="2126342"/>
    <lineage>
        <taxon>Bacteria</taxon>
        <taxon>Pseudomonadati</taxon>
        <taxon>Pseudomonadota</taxon>
        <taxon>Gammaproteobacteria</taxon>
        <taxon>Candidatus Kentrum</taxon>
    </lineage>
</organism>